<keyword evidence="12" id="KW-0963">Cytoplasm</keyword>
<dbReference type="KEGG" id="trz:GWP43_13875"/>
<evidence type="ECO:0000256" key="13">
    <source>
        <dbReference type="SAM" id="MobiDB-lite"/>
    </source>
</evidence>
<keyword evidence="9 12" id="KW-0324">Glycolysis</keyword>
<dbReference type="Gene3D" id="3.40.50.450">
    <property type="match status" value="1"/>
</dbReference>
<dbReference type="EMBL" id="CP048020">
    <property type="protein sequence ID" value="QHX44369.1"/>
    <property type="molecule type" value="Genomic_DNA"/>
</dbReference>
<dbReference type="PRINTS" id="PR00476">
    <property type="entry name" value="PHFRCTKINASE"/>
</dbReference>
<feature type="binding site" evidence="12">
    <location>
        <position position="182"/>
    </location>
    <ligand>
        <name>Mg(2+)</name>
        <dbReference type="ChEBI" id="CHEBI:18420"/>
        <note>catalytic</note>
    </ligand>
</feature>
<dbReference type="GO" id="GO:0006002">
    <property type="term" value="P:fructose 6-phosphate metabolic process"/>
    <property type="evidence" value="ECO:0007669"/>
    <property type="project" value="InterPro"/>
</dbReference>
<comment type="similarity">
    <text evidence="12">Belongs to the phosphofructokinase type A (PFKA) family. PPi-dependent PFK group II subfamily. Atypical ATP-dependent clade 'X' sub-subfamily.</text>
</comment>
<keyword evidence="6 12" id="KW-0418">Kinase</keyword>
<feature type="binding site" evidence="12">
    <location>
        <begin position="155"/>
        <end position="156"/>
    </location>
    <ligand>
        <name>ATP</name>
        <dbReference type="ChEBI" id="CHEBI:30616"/>
    </ligand>
</feature>
<comment type="subunit">
    <text evidence="12">Homodimer.</text>
</comment>
<feature type="binding site" evidence="12">
    <location>
        <position position="89"/>
    </location>
    <ligand>
        <name>ATP</name>
        <dbReference type="ChEBI" id="CHEBI:30616"/>
    </ligand>
</feature>
<evidence type="ECO:0000256" key="7">
    <source>
        <dbReference type="ARBA" id="ARBA00022840"/>
    </source>
</evidence>
<dbReference type="GO" id="GO:0005737">
    <property type="term" value="C:cytoplasm"/>
    <property type="evidence" value="ECO:0007669"/>
    <property type="project" value="UniProtKB-SubCell"/>
</dbReference>
<evidence type="ECO:0000313" key="15">
    <source>
        <dbReference type="EMBL" id="QHX44369.1"/>
    </source>
</evidence>
<dbReference type="SUPFAM" id="SSF53784">
    <property type="entry name" value="Phosphofructokinase"/>
    <property type="match status" value="1"/>
</dbReference>
<protein>
    <recommendedName>
        <fullName evidence="12">ATP-dependent 6-phosphofructokinase</fullName>
        <shortName evidence="12">ATP-PFK</shortName>
        <shortName evidence="12">Phosphofructokinase</shortName>
        <ecNumber evidence="12">2.7.1.11</ecNumber>
    </recommendedName>
    <alternativeName>
        <fullName evidence="12">Phosphohexokinase</fullName>
    </alternativeName>
</protein>
<dbReference type="RefSeq" id="WP_162664642.1">
    <property type="nucleotide sequence ID" value="NZ_CP048020.1"/>
</dbReference>
<comment type="pathway">
    <text evidence="12">Carbohydrate degradation; glycolysis; D-glyceraldehyde 3-phosphate and glycerone phosphate from D-glucose: step 3/4.</text>
</comment>
<comment type="subcellular location">
    <subcellularLocation>
        <location evidence="12">Cytoplasm</location>
    </subcellularLocation>
</comment>
<accession>A0A6P1Y4P2</accession>
<comment type="cofactor">
    <cofactor evidence="1 12">
        <name>Mg(2+)</name>
        <dbReference type="ChEBI" id="CHEBI:18420"/>
    </cofactor>
</comment>
<feature type="active site" description="Proton acceptor" evidence="12">
    <location>
        <position position="212"/>
    </location>
</feature>
<comment type="catalytic activity">
    <reaction evidence="10 12">
        <text>beta-D-fructose 6-phosphate + ATP = beta-D-fructose 1,6-bisphosphate + ADP + H(+)</text>
        <dbReference type="Rhea" id="RHEA:16109"/>
        <dbReference type="ChEBI" id="CHEBI:15378"/>
        <dbReference type="ChEBI" id="CHEBI:30616"/>
        <dbReference type="ChEBI" id="CHEBI:32966"/>
        <dbReference type="ChEBI" id="CHEBI:57634"/>
        <dbReference type="ChEBI" id="CHEBI:456216"/>
        <dbReference type="EC" id="2.7.1.11"/>
    </reaction>
</comment>
<evidence type="ECO:0000313" key="16">
    <source>
        <dbReference type="Proteomes" id="UP000464374"/>
    </source>
</evidence>
<name>A0A6P1Y4P2_9SPIR</name>
<feature type="domain" description="Phosphofructokinase" evidence="14">
    <location>
        <begin position="82"/>
        <end position="388"/>
    </location>
</feature>
<comment type="function">
    <text evidence="12">Catalyzes the phosphorylation of D-fructose 6-phosphate to fructose 1,6-bisphosphate by ATP, the first committing step of glycolysis.</text>
</comment>
<dbReference type="EC" id="2.7.1.11" evidence="12"/>
<feature type="binding site" evidence="12">
    <location>
        <begin position="363"/>
        <end position="366"/>
    </location>
    <ligand>
        <name>substrate</name>
    </ligand>
</feature>
<evidence type="ECO:0000256" key="11">
    <source>
        <dbReference type="ARBA" id="ARBA00048072"/>
    </source>
</evidence>
<dbReference type="GO" id="GO:0046872">
    <property type="term" value="F:metal ion binding"/>
    <property type="evidence" value="ECO:0007669"/>
    <property type="project" value="UniProtKB-KW"/>
</dbReference>
<organism evidence="15 16">
    <name type="scientific">Treponema vincentii</name>
    <dbReference type="NCBI Taxonomy" id="69710"/>
    <lineage>
        <taxon>Bacteria</taxon>
        <taxon>Pseudomonadati</taxon>
        <taxon>Spirochaetota</taxon>
        <taxon>Spirochaetia</taxon>
        <taxon>Spirochaetales</taxon>
        <taxon>Treponemataceae</taxon>
        <taxon>Treponema</taxon>
    </lineage>
</organism>
<feature type="compositionally biased region" description="Basic and acidic residues" evidence="13">
    <location>
        <begin position="443"/>
        <end position="455"/>
    </location>
</feature>
<reference evidence="15 16" key="1">
    <citation type="submission" date="2020-01" db="EMBL/GenBank/DDBJ databases">
        <title>Complete genome sequence of a human oral phylogroup 1 Treponema sp. strain ATCC 700766, originally isolated from periodontitis dental plaque.</title>
        <authorList>
            <person name="Chan Y."/>
            <person name="Huo Y.-B."/>
            <person name="Yu X.-L."/>
            <person name="Zeng H."/>
            <person name="Leung W.-K."/>
            <person name="Watt R.M."/>
        </authorList>
    </citation>
    <scope>NUCLEOTIDE SEQUENCE [LARGE SCALE GENOMIC DNA]</scope>
    <source>
        <strain evidence="15 16">OMZ 804</strain>
    </source>
</reference>
<evidence type="ECO:0000256" key="10">
    <source>
        <dbReference type="ARBA" id="ARBA00048070"/>
    </source>
</evidence>
<dbReference type="PIRSF" id="PIRSF000534">
    <property type="entry name" value="PPi_PFK_TP0108"/>
    <property type="match status" value="1"/>
</dbReference>
<dbReference type="InterPro" id="IPR035966">
    <property type="entry name" value="PKF_sf"/>
</dbReference>
<dbReference type="HAMAP" id="MF_01981">
    <property type="entry name" value="Phosphofructokinase_II_X"/>
    <property type="match status" value="1"/>
</dbReference>
<comment type="function">
    <text evidence="2">Catalyzes the phosphorylation of D-fructose 6-phosphate, the first committing step of glycolysis. Uses inorganic phosphate (PPi) as phosphoryl donor instead of ATP like common ATP-dependent phosphofructokinases (ATP-PFKs), which renders the reaction reversible, and can thus function both in glycolysis and gluconeogenesis. Consistently, PPi-PFK can replace the enzymes of both the forward (ATP-PFK) and reverse (fructose-bisphosphatase (FBPase)) reactions.</text>
</comment>
<proteinExistence type="inferred from homology"/>
<evidence type="ECO:0000256" key="2">
    <source>
        <dbReference type="ARBA" id="ARBA00003138"/>
    </source>
</evidence>
<dbReference type="FunFam" id="3.40.50.450:FF:000002">
    <property type="entry name" value="ATP-dependent 6-phosphofructokinase"/>
    <property type="match status" value="1"/>
</dbReference>
<gene>
    <name evidence="12" type="primary">pfkA</name>
    <name evidence="15" type="ORF">GWP43_13875</name>
</gene>
<evidence type="ECO:0000256" key="5">
    <source>
        <dbReference type="ARBA" id="ARBA00022741"/>
    </source>
</evidence>
<dbReference type="InterPro" id="IPR050929">
    <property type="entry name" value="PFKA"/>
</dbReference>
<evidence type="ECO:0000256" key="6">
    <source>
        <dbReference type="ARBA" id="ARBA00022777"/>
    </source>
</evidence>
<keyword evidence="7 12" id="KW-0067">ATP-binding</keyword>
<feature type="binding site" evidence="12">
    <location>
        <begin position="181"/>
        <end position="184"/>
    </location>
    <ligand>
        <name>ATP</name>
        <dbReference type="ChEBI" id="CHEBI:30616"/>
    </ligand>
</feature>
<keyword evidence="3 12" id="KW-0808">Transferase</keyword>
<dbReference type="InterPro" id="IPR022953">
    <property type="entry name" value="ATP_PFK"/>
</dbReference>
<dbReference type="Proteomes" id="UP000464374">
    <property type="component" value="Chromosome"/>
</dbReference>
<evidence type="ECO:0000259" key="14">
    <source>
        <dbReference type="Pfam" id="PF00365"/>
    </source>
</evidence>
<sequence length="455" mass="50254">MRYNEEFNFTIDTLCPCKIPSPIHLSNVIGDSIANYVTNDDFIRFRLESKVGEQYGTFKREQLIEKAGPREKIFFNPSHVHAGIITCGGLCPGLNDVIRSVVRCLWGRYGVKRISGIRFGFKGLLPDYHFDVMPLNPTVVDACHKTGGTILGTSRGGGTRVVEIVDGIERLNLNILFVIGGDGTQKGALEIAKEIERRDLCISVVGIPKTVDNDLSFIQKSFGFDTAVVKASEAVAAARMEAQSQINGIGLVKLMGRESGFIATHTAIASHEVDFVLIPEIPFDMRGENGFLKHLEDRLAQSHYTVIVVAEGAGQDLMQSKNETDDSGNKRLSDIGVFLKEQIDAYFKSKSIHINLKYIDPSYQIRSAPAAPVDSIYCERLGNNAVHAAMAGKTKLIVGLMYNKFVHLPINVVVRSRNYVEPDGSLWRDTLDATGQPPLMKNKTHDDHNKHTSAH</sequence>
<feature type="binding site" evidence="12">
    <location>
        <position position="311"/>
    </location>
    <ligand>
        <name>substrate</name>
    </ligand>
</feature>
<evidence type="ECO:0000256" key="1">
    <source>
        <dbReference type="ARBA" id="ARBA00001946"/>
    </source>
</evidence>
<dbReference type="UniPathway" id="UPA00109">
    <property type="reaction ID" value="UER00182"/>
</dbReference>
<dbReference type="GO" id="GO:0047334">
    <property type="term" value="F:diphosphate-fructose-6-phosphate 1-phosphotransferase activity"/>
    <property type="evidence" value="ECO:0007669"/>
    <property type="project" value="UniProtKB-EC"/>
</dbReference>
<dbReference type="InterPro" id="IPR000023">
    <property type="entry name" value="Phosphofructokinase_dom"/>
</dbReference>
<dbReference type="PANTHER" id="PTHR45770">
    <property type="entry name" value="ATP-DEPENDENT 6-PHOSPHOFRUCTOKINASE 1"/>
    <property type="match status" value="1"/>
</dbReference>
<dbReference type="InterPro" id="IPR012004">
    <property type="entry name" value="PyroP-dep_PFK_TP0108"/>
</dbReference>
<dbReference type="Pfam" id="PF00365">
    <property type="entry name" value="PFK"/>
    <property type="match status" value="1"/>
</dbReference>
<evidence type="ECO:0000256" key="3">
    <source>
        <dbReference type="ARBA" id="ARBA00022679"/>
    </source>
</evidence>
<evidence type="ECO:0000256" key="12">
    <source>
        <dbReference type="HAMAP-Rule" id="MF_01981"/>
    </source>
</evidence>
<feature type="binding site" evidence="12">
    <location>
        <begin position="210"/>
        <end position="212"/>
    </location>
    <ligand>
        <name>substrate</name>
    </ligand>
</feature>
<feature type="site" description="Important for substrate specificity; cannot use PPi as phosphoryl donor" evidence="12">
    <location>
        <position position="183"/>
    </location>
</feature>
<keyword evidence="8 12" id="KW-0460">Magnesium</keyword>
<feature type="binding site" evidence="12">
    <location>
        <begin position="255"/>
        <end position="257"/>
    </location>
    <ligand>
        <name>substrate</name>
    </ligand>
</feature>
<evidence type="ECO:0000256" key="4">
    <source>
        <dbReference type="ARBA" id="ARBA00022723"/>
    </source>
</evidence>
<dbReference type="NCBIfam" id="NF005301">
    <property type="entry name" value="PRK06830.1"/>
    <property type="match status" value="1"/>
</dbReference>
<keyword evidence="4 12" id="KW-0479">Metal-binding</keyword>
<feature type="region of interest" description="Disordered" evidence="13">
    <location>
        <begin position="431"/>
        <end position="455"/>
    </location>
</feature>
<dbReference type="AlphaFoldDB" id="A0A6P1Y4P2"/>
<dbReference type="GO" id="GO:0003872">
    <property type="term" value="F:6-phosphofructokinase activity"/>
    <property type="evidence" value="ECO:0007669"/>
    <property type="project" value="UniProtKB-UniRule"/>
</dbReference>
<evidence type="ECO:0000256" key="9">
    <source>
        <dbReference type="ARBA" id="ARBA00023152"/>
    </source>
</evidence>
<comment type="catalytic activity">
    <reaction evidence="11">
        <text>beta-D-fructose 6-phosphate + diphosphate = beta-D-fructose 1,6-bisphosphate + phosphate + H(+)</text>
        <dbReference type="Rhea" id="RHEA:13613"/>
        <dbReference type="ChEBI" id="CHEBI:15378"/>
        <dbReference type="ChEBI" id="CHEBI:32966"/>
        <dbReference type="ChEBI" id="CHEBI:33019"/>
        <dbReference type="ChEBI" id="CHEBI:43474"/>
        <dbReference type="ChEBI" id="CHEBI:57634"/>
        <dbReference type="EC" id="2.7.1.90"/>
    </reaction>
</comment>
<evidence type="ECO:0000256" key="8">
    <source>
        <dbReference type="ARBA" id="ARBA00022842"/>
    </source>
</evidence>
<dbReference type="GO" id="GO:0005524">
    <property type="term" value="F:ATP binding"/>
    <property type="evidence" value="ECO:0007669"/>
    <property type="project" value="UniProtKB-KW"/>
</dbReference>
<keyword evidence="5 12" id="KW-0547">Nucleotide-binding</keyword>